<dbReference type="Proteomes" id="UP000199544">
    <property type="component" value="Unassembled WGS sequence"/>
</dbReference>
<sequence>MLNTYYADLHVHIGRSRSGKPVKITGARTLTLSNILEMASSVKGINLLGIIDCHVPEVIEEMEEMLASGEMREHPEGGLWYENVCLLPGSEIEIYDENCRGPVHVLSFFPTVEKMKQFSLYLQGRMKNVTLSSQRIYESAHNLQRATKELGGLFIPAHVFTPHKSVYGKGVKSSLSEIFMPELIDAIELGLSSDTNMADGIQELRQFPFLSNSDAHSLEKIGREYQTIQMEKPTFAEFKLALKNKEGRKITANYGLDPRLGKYYETTCAKCSAVIYEEKGMECAECRSTTVIRGVRNRINELAALPVPRIDRGERPPYIHQVPLEFIPALGPKTLQKLRDHFGTDMAVLHDIEEKDLKTVAPEAVVRHILLAREGKLSLRAGGGGTYGKVTQQQI</sequence>
<dbReference type="Pfam" id="PF13263">
    <property type="entry name" value="PHP_C"/>
    <property type="match status" value="1"/>
</dbReference>
<organism evidence="1 2">
    <name type="scientific">Fictibacillus solisalsi</name>
    <dbReference type="NCBI Taxonomy" id="459525"/>
    <lineage>
        <taxon>Bacteria</taxon>
        <taxon>Bacillati</taxon>
        <taxon>Bacillota</taxon>
        <taxon>Bacilli</taxon>
        <taxon>Bacillales</taxon>
        <taxon>Fictibacillaceae</taxon>
        <taxon>Fictibacillus</taxon>
    </lineage>
</organism>
<dbReference type="SUPFAM" id="SSF89550">
    <property type="entry name" value="PHP domain-like"/>
    <property type="match status" value="1"/>
</dbReference>
<keyword evidence="2" id="KW-1185">Reference proteome</keyword>
<dbReference type="CDD" id="cd19067">
    <property type="entry name" value="PfuEndoQ-like"/>
    <property type="match status" value="1"/>
</dbReference>
<dbReference type="STRING" id="459525.SAMN04488137_1947"/>
<dbReference type="Gene3D" id="3.20.20.140">
    <property type="entry name" value="Metal-dependent hydrolases"/>
    <property type="match status" value="1"/>
</dbReference>
<name>A0A1G9W4Y8_9BACL</name>
<evidence type="ECO:0000313" key="2">
    <source>
        <dbReference type="Proteomes" id="UP000199544"/>
    </source>
</evidence>
<dbReference type="PANTHER" id="PTHR40084">
    <property type="entry name" value="PHOSPHOHYDROLASE, PHP FAMILY"/>
    <property type="match status" value="1"/>
</dbReference>
<dbReference type="RefSeq" id="WP_090234194.1">
    <property type="nucleotide sequence ID" value="NZ_FNHW01000001.1"/>
</dbReference>
<reference evidence="2" key="1">
    <citation type="submission" date="2016-10" db="EMBL/GenBank/DDBJ databases">
        <authorList>
            <person name="Varghese N."/>
            <person name="Submissions S."/>
        </authorList>
    </citation>
    <scope>NUCLEOTIDE SEQUENCE [LARGE SCALE GENOMIC DNA]</scope>
    <source>
        <strain evidence="2">CGMCC 1.6854</strain>
    </source>
</reference>
<dbReference type="EMBL" id="FNHW01000001">
    <property type="protein sequence ID" value="SDM79251.1"/>
    <property type="molecule type" value="Genomic_DNA"/>
</dbReference>
<protein>
    <submittedName>
        <fullName evidence="1">TIGR00375 family protein</fullName>
    </submittedName>
</protein>
<dbReference type="OrthoDB" id="9810135at2"/>
<accession>A0A1G9W4Y8</accession>
<evidence type="ECO:0000313" key="1">
    <source>
        <dbReference type="EMBL" id="SDM79251.1"/>
    </source>
</evidence>
<proteinExistence type="predicted"/>
<gene>
    <name evidence="1" type="ORF">SAMN04488137_1947</name>
</gene>
<dbReference type="PANTHER" id="PTHR40084:SF1">
    <property type="entry name" value="PHOSPHOTRANSFERASE"/>
    <property type="match status" value="1"/>
</dbReference>
<dbReference type="AlphaFoldDB" id="A0A1G9W4Y8"/>
<dbReference type="InterPro" id="IPR016195">
    <property type="entry name" value="Pol/histidinol_Pase-like"/>
</dbReference>